<feature type="region of interest" description="Disordered" evidence="1">
    <location>
        <begin position="1010"/>
        <end position="1029"/>
    </location>
</feature>
<feature type="region of interest" description="Disordered" evidence="1">
    <location>
        <begin position="711"/>
        <end position="733"/>
    </location>
</feature>
<dbReference type="Proteomes" id="UP000677054">
    <property type="component" value="Unassembled WGS sequence"/>
</dbReference>
<name>A0A7R8WXY1_9CRUS</name>
<feature type="compositionally biased region" description="Basic and acidic residues" evidence="1">
    <location>
        <begin position="833"/>
        <end position="848"/>
    </location>
</feature>
<dbReference type="PANTHER" id="PTHR45691:SF1">
    <property type="entry name" value="FH2 DOMAIN-CONTAINING PROTEIN 1-RELATED"/>
    <property type="match status" value="1"/>
</dbReference>
<proteinExistence type="predicted"/>
<feature type="domain" description="Myb-like" evidence="2">
    <location>
        <begin position="148"/>
        <end position="197"/>
    </location>
</feature>
<dbReference type="CDD" id="cd00167">
    <property type="entry name" value="SANT"/>
    <property type="match status" value="1"/>
</dbReference>
<feature type="compositionally biased region" description="Basic and acidic residues" evidence="1">
    <location>
        <begin position="956"/>
        <end position="985"/>
    </location>
</feature>
<reference evidence="3" key="1">
    <citation type="submission" date="2020-11" db="EMBL/GenBank/DDBJ databases">
        <authorList>
            <person name="Tran Van P."/>
        </authorList>
    </citation>
    <scope>NUCLEOTIDE SEQUENCE</scope>
</reference>
<feature type="compositionally biased region" description="Basic and acidic residues" evidence="1">
    <location>
        <begin position="1232"/>
        <end position="1244"/>
    </location>
</feature>
<feature type="compositionally biased region" description="Pro residues" evidence="1">
    <location>
        <begin position="944"/>
        <end position="955"/>
    </location>
</feature>
<dbReference type="InterPro" id="IPR001005">
    <property type="entry name" value="SANT/Myb"/>
</dbReference>
<dbReference type="SMART" id="SM00717">
    <property type="entry name" value="SANT"/>
    <property type="match status" value="1"/>
</dbReference>
<feature type="compositionally biased region" description="Low complexity" evidence="1">
    <location>
        <begin position="610"/>
        <end position="620"/>
    </location>
</feature>
<feature type="region of interest" description="Disordered" evidence="1">
    <location>
        <begin position="132"/>
        <end position="152"/>
    </location>
</feature>
<feature type="compositionally biased region" description="Polar residues" evidence="1">
    <location>
        <begin position="132"/>
        <end position="150"/>
    </location>
</feature>
<dbReference type="OrthoDB" id="10258692at2759"/>
<feature type="compositionally biased region" description="Polar residues" evidence="1">
    <location>
        <begin position="621"/>
        <end position="641"/>
    </location>
</feature>
<protein>
    <recommendedName>
        <fullName evidence="2">Myb-like domain-containing protein</fullName>
    </recommendedName>
</protein>
<evidence type="ECO:0000313" key="3">
    <source>
        <dbReference type="EMBL" id="CAD7240240.1"/>
    </source>
</evidence>
<feature type="compositionally biased region" description="Basic and acidic residues" evidence="1">
    <location>
        <begin position="642"/>
        <end position="659"/>
    </location>
</feature>
<dbReference type="PANTHER" id="PTHR45691">
    <property type="entry name" value="PROTEIN DIAPHANOUS"/>
    <property type="match status" value="1"/>
</dbReference>
<feature type="compositionally biased region" description="Basic and acidic residues" evidence="1">
    <location>
        <begin position="756"/>
        <end position="775"/>
    </location>
</feature>
<evidence type="ECO:0000259" key="2">
    <source>
        <dbReference type="SMART" id="SM00717"/>
    </source>
</evidence>
<feature type="compositionally biased region" description="Basic and acidic residues" evidence="1">
    <location>
        <begin position="1184"/>
        <end position="1196"/>
    </location>
</feature>
<dbReference type="InterPro" id="IPR051412">
    <property type="entry name" value="Formin_Homology_Diaphanous_sf"/>
</dbReference>
<feature type="compositionally biased region" description="Pro residues" evidence="1">
    <location>
        <begin position="808"/>
        <end position="822"/>
    </location>
</feature>
<feature type="region of interest" description="Disordered" evidence="1">
    <location>
        <begin position="917"/>
        <end position="993"/>
    </location>
</feature>
<feature type="compositionally biased region" description="Pro residues" evidence="1">
    <location>
        <begin position="876"/>
        <end position="886"/>
    </location>
</feature>
<feature type="compositionally biased region" description="Basic and acidic residues" evidence="1">
    <location>
        <begin position="1206"/>
        <end position="1220"/>
    </location>
</feature>
<feature type="region of interest" description="Disordered" evidence="1">
    <location>
        <begin position="1062"/>
        <end position="1263"/>
    </location>
</feature>
<feature type="compositionally biased region" description="Pro residues" evidence="1">
    <location>
        <begin position="428"/>
        <end position="439"/>
    </location>
</feature>
<gene>
    <name evidence="3" type="ORF">DSTB1V02_LOCUS269</name>
</gene>
<dbReference type="GO" id="GO:0030041">
    <property type="term" value="P:actin filament polymerization"/>
    <property type="evidence" value="ECO:0007669"/>
    <property type="project" value="TreeGrafter"/>
</dbReference>
<accession>A0A7R8WXY1</accession>
<organism evidence="3">
    <name type="scientific">Darwinula stevensoni</name>
    <dbReference type="NCBI Taxonomy" id="69355"/>
    <lineage>
        <taxon>Eukaryota</taxon>
        <taxon>Metazoa</taxon>
        <taxon>Ecdysozoa</taxon>
        <taxon>Arthropoda</taxon>
        <taxon>Crustacea</taxon>
        <taxon>Oligostraca</taxon>
        <taxon>Ostracoda</taxon>
        <taxon>Podocopa</taxon>
        <taxon>Podocopida</taxon>
        <taxon>Darwinulocopina</taxon>
        <taxon>Darwinuloidea</taxon>
        <taxon>Darwinulidae</taxon>
        <taxon>Darwinula</taxon>
    </lineage>
</organism>
<dbReference type="GO" id="GO:0005884">
    <property type="term" value="C:actin filament"/>
    <property type="evidence" value="ECO:0007669"/>
    <property type="project" value="TreeGrafter"/>
</dbReference>
<feature type="region of interest" description="Disordered" evidence="1">
    <location>
        <begin position="756"/>
        <end position="900"/>
    </location>
</feature>
<dbReference type="EMBL" id="CAJPEV010000016">
    <property type="protein sequence ID" value="CAG0878848.1"/>
    <property type="molecule type" value="Genomic_DNA"/>
</dbReference>
<feature type="region of interest" description="Disordered" evidence="1">
    <location>
        <begin position="278"/>
        <end position="668"/>
    </location>
</feature>
<dbReference type="Gene3D" id="1.20.58.1880">
    <property type="match status" value="1"/>
</dbReference>
<evidence type="ECO:0000256" key="1">
    <source>
        <dbReference type="SAM" id="MobiDB-lite"/>
    </source>
</evidence>
<keyword evidence="4" id="KW-1185">Reference proteome</keyword>
<sequence>MVQSLQVEKVGHIRVRCARRIWNILVNRGRYRHRMLHNMGCGKRKWVLRPVSAPTAAAAASDDATTSTCPKCPIPTCSTPKWRVKRLRHFPTKWAESTKDAQDTIIKEFQIPHGVNRCCPACFHRLSRRLGSSQTENGGLDSESGTNGIPSWTDEEIETARVSLAQNGMDWSKMSAALDARKTPLQCRKFYSANKDKPELSAAVSAFKRRQADAGLVPPPSVTDEEESEESSCKAEGKKPTLKEEYDSSATASADEGHQMMEADDSLQKPLALSISSSISAESDAKSECVPVGEKTGATTTMMMQPKRLPDASPPPVSQSIRLKDVIEGTIDQTMTRPHSPRPPPVSSPTLSSILKPSPSSGTLFRPPGLEGLAKPQNEPPMSSAASSPGPAEDAIGEVQDLSVKKRGSPPPPRTIAKAPLVLRRPSPALPPTSEPPPAHCNSLQYSRPPESLELYPPPRNHSPRPFAPLRTPTPVPVKPIAKPALPPSAAPQLVVPSPVSKQPGKIPVRPVTGSITHGTPAVVVPPPPSPQSHKSPVGPILPMAPLSRQQRDVTGSICHGTPRSQQGQQPHPGEAKPPGGEGFYRRPSPSSAAVPVSSPYPAQYPPYPYTTQPQRPYTSDSQLSSRQIIMNDYITSQQMLSRREKESPRPESEHRERTGPAAAAAAVTMPLDPRYPIYYPGGVYVTSDGRYAQAATSTPVKENRVDWNARQGVIRGPQPYPAQIKGSESPRNAEVYQAGHERLAALVDVAVAQADRREEREREGLERGLAEYARRYHQLPAPSSTGRPPDMRQYSPHLPPGVKYHSIPPPPQPSAATPPPPDKYKLPYGGEQYERRLKQSESMDLRKVNSSPYMTGERRDLHYRMKSEEEMQRLPYPPGAYPPPHEMPRPGSKIPASGSDQLTAANLIDAIITHQINQGKSDPDRSTQEFFSKYAGKPGGPVGMPPPPRGMAPPPDHRIQSPAPRNERDPIHAREEEKARREHPSGITLQQHIDNIIQKDMTHPYYKEVPNSMMRSGLPPPPPQPSDVYAWKLQKALHNERNAAQPYAPDERQIIRIAQSSASSAGKPLYPPHSAYSPYMKAGTPYRVEPISPPLPDSNHVDVRNMPDRRPQYPAPEHPSPRPQIYDYVSNKIAEVMRTSEVSPEDKRFPMNPPGKGERRTPIPVSPHRNLIPSPARPGSRPPSDESRSSKRSLEENAGGSESEEMSRKKARPSPDPRQPDSPQSGEMVIDEGKLLSPHEDLKANSADPKMRPQYSMYRGGMPPSWYAYSALSVRPMANASSASSVGPPSSAPPPPIPPPPPPATSLGSRPREPTPIYSSQYEPLSDED</sequence>
<feature type="compositionally biased region" description="Pro residues" evidence="1">
    <location>
        <begin position="1114"/>
        <end position="1123"/>
    </location>
</feature>
<evidence type="ECO:0000313" key="4">
    <source>
        <dbReference type="Proteomes" id="UP000677054"/>
    </source>
</evidence>
<dbReference type="EMBL" id="LR899533">
    <property type="protein sequence ID" value="CAD7240240.1"/>
    <property type="molecule type" value="Genomic_DNA"/>
</dbReference>
<feature type="region of interest" description="Disordered" evidence="1">
    <location>
        <begin position="211"/>
        <end position="254"/>
    </location>
</feature>
<feature type="compositionally biased region" description="Low complexity" evidence="1">
    <location>
        <begin position="586"/>
        <end position="602"/>
    </location>
</feature>
<feature type="compositionally biased region" description="Pro residues" evidence="1">
    <location>
        <begin position="1291"/>
        <end position="1305"/>
    </location>
</feature>
<feature type="compositionally biased region" description="Low complexity" evidence="1">
    <location>
        <begin position="380"/>
        <end position="394"/>
    </location>
</feature>
<feature type="compositionally biased region" description="Basic and acidic residues" evidence="1">
    <location>
        <begin position="231"/>
        <end position="246"/>
    </location>
</feature>
<feature type="compositionally biased region" description="Basic and acidic residues" evidence="1">
    <location>
        <begin position="857"/>
        <end position="873"/>
    </location>
</feature>
<feature type="compositionally biased region" description="Basic and acidic residues" evidence="1">
    <location>
        <begin position="1100"/>
        <end position="1112"/>
    </location>
</feature>
<feature type="region of interest" description="Disordered" evidence="1">
    <location>
        <begin position="1278"/>
        <end position="1330"/>
    </location>
</feature>
<feature type="compositionally biased region" description="Low complexity" evidence="1">
    <location>
        <begin position="1281"/>
        <end position="1290"/>
    </location>
</feature>